<dbReference type="AlphaFoldDB" id="A0A250WQ00"/>
<dbReference type="GO" id="GO:1990904">
    <property type="term" value="C:ribonucleoprotein complex"/>
    <property type="evidence" value="ECO:0007669"/>
    <property type="project" value="UniProtKB-KW"/>
</dbReference>
<dbReference type="EMBL" id="BEGY01000001">
    <property type="protein sequence ID" value="GAX72925.1"/>
    <property type="molecule type" value="Genomic_DNA"/>
</dbReference>
<dbReference type="PROSITE" id="PS01108">
    <property type="entry name" value="RIBOSOMAL_L24"/>
    <property type="match status" value="1"/>
</dbReference>
<dbReference type="Pfam" id="PF17136">
    <property type="entry name" value="ribosomal_L24"/>
    <property type="match status" value="1"/>
</dbReference>
<dbReference type="InterPro" id="IPR014722">
    <property type="entry name" value="Rib_uL2_dom2"/>
</dbReference>
<proteinExistence type="inferred from homology"/>
<protein>
    <recommendedName>
        <fullName evidence="5">KOW domain-containing protein</fullName>
    </recommendedName>
</protein>
<dbReference type="NCBIfam" id="TIGR01079">
    <property type="entry name" value="rplX_bact"/>
    <property type="match status" value="1"/>
</dbReference>
<accession>A0A250WQ00</accession>
<dbReference type="GO" id="GO:0003723">
    <property type="term" value="F:RNA binding"/>
    <property type="evidence" value="ECO:0007669"/>
    <property type="project" value="InterPro"/>
</dbReference>
<keyword evidence="2 4" id="KW-0689">Ribosomal protein</keyword>
<evidence type="ECO:0000259" key="5">
    <source>
        <dbReference type="SMART" id="SM00739"/>
    </source>
</evidence>
<dbReference type="HAMAP" id="MF_01326_B">
    <property type="entry name" value="Ribosomal_uL24_B"/>
    <property type="match status" value="1"/>
</dbReference>
<dbReference type="SUPFAM" id="SSF50104">
    <property type="entry name" value="Translation proteins SH3-like domain"/>
    <property type="match status" value="1"/>
</dbReference>
<evidence type="ECO:0000256" key="2">
    <source>
        <dbReference type="ARBA" id="ARBA00022980"/>
    </source>
</evidence>
<dbReference type="GO" id="GO:0006412">
    <property type="term" value="P:translation"/>
    <property type="evidence" value="ECO:0007669"/>
    <property type="project" value="InterPro"/>
</dbReference>
<dbReference type="InterPro" id="IPR057264">
    <property type="entry name" value="Ribosomal_uL24_C"/>
</dbReference>
<dbReference type="InterPro" id="IPR041988">
    <property type="entry name" value="Ribosomal_uL24_KOW"/>
</dbReference>
<evidence type="ECO:0000313" key="7">
    <source>
        <dbReference type="Proteomes" id="UP000232323"/>
    </source>
</evidence>
<comment type="similarity">
    <text evidence="1 4">Belongs to the universal ribosomal protein uL24 family.</text>
</comment>
<dbReference type="InterPro" id="IPR003256">
    <property type="entry name" value="Ribosomal_uL24"/>
</dbReference>
<evidence type="ECO:0000256" key="3">
    <source>
        <dbReference type="ARBA" id="ARBA00023274"/>
    </source>
</evidence>
<feature type="domain" description="KOW" evidence="5">
    <location>
        <begin position="69"/>
        <end position="96"/>
    </location>
</feature>
<dbReference type="InterPro" id="IPR008991">
    <property type="entry name" value="Translation_prot_SH3-like_sf"/>
</dbReference>
<name>A0A250WQ00_9CHLO</name>
<evidence type="ECO:0000256" key="1">
    <source>
        <dbReference type="ARBA" id="ARBA00010618"/>
    </source>
</evidence>
<keyword evidence="3 4" id="KW-0687">Ribonucleoprotein</keyword>
<dbReference type="STRING" id="1157962.A0A250WQ00"/>
<dbReference type="Pfam" id="PF00467">
    <property type="entry name" value="KOW"/>
    <property type="match status" value="1"/>
</dbReference>
<sequence>MASFLSTRSCIGSKSAFQVSRVAPRCPVIARVPLTVTCAYGTTAKVGGGKRWEHTPVNSNGKPIKVDMHIKKGDTVQIIAGKDKGTVGTVVKVVTATGKCVVEGVNFKTKHVKPRTDNEKGSIKKSEYPIHHSNVMLYSKEKGVRSRVGHKVTEEGKKVRYLIKTGEVLA</sequence>
<dbReference type="Proteomes" id="UP000232323">
    <property type="component" value="Unassembled WGS sequence"/>
</dbReference>
<organism evidence="6 7">
    <name type="scientific">Chlamydomonas eustigma</name>
    <dbReference type="NCBI Taxonomy" id="1157962"/>
    <lineage>
        <taxon>Eukaryota</taxon>
        <taxon>Viridiplantae</taxon>
        <taxon>Chlorophyta</taxon>
        <taxon>core chlorophytes</taxon>
        <taxon>Chlorophyceae</taxon>
        <taxon>CS clade</taxon>
        <taxon>Chlamydomonadales</taxon>
        <taxon>Chlamydomonadaceae</taxon>
        <taxon>Chlamydomonas</taxon>
    </lineage>
</organism>
<evidence type="ECO:0000313" key="6">
    <source>
        <dbReference type="EMBL" id="GAX72925.1"/>
    </source>
</evidence>
<dbReference type="InterPro" id="IPR005825">
    <property type="entry name" value="Ribosomal_uL24_CS"/>
</dbReference>
<dbReference type="OrthoDB" id="359154at2759"/>
<comment type="caution">
    <text evidence="6">The sequence shown here is derived from an EMBL/GenBank/DDBJ whole genome shotgun (WGS) entry which is preliminary data.</text>
</comment>
<dbReference type="Gene3D" id="2.30.30.30">
    <property type="match status" value="1"/>
</dbReference>
<reference evidence="6 7" key="1">
    <citation type="submission" date="2017-08" db="EMBL/GenBank/DDBJ databases">
        <title>Acidophilic green algal genome provides insights into adaptation to an acidic environment.</title>
        <authorList>
            <person name="Hirooka S."/>
            <person name="Hirose Y."/>
            <person name="Kanesaki Y."/>
            <person name="Higuchi S."/>
            <person name="Fujiwara T."/>
            <person name="Onuma R."/>
            <person name="Era A."/>
            <person name="Ohbayashi R."/>
            <person name="Uzuka A."/>
            <person name="Nozaki H."/>
            <person name="Yoshikawa H."/>
            <person name="Miyagishima S.Y."/>
        </authorList>
    </citation>
    <scope>NUCLEOTIDE SEQUENCE [LARGE SCALE GENOMIC DNA]</scope>
    <source>
        <strain evidence="6 7">NIES-2499</strain>
    </source>
</reference>
<dbReference type="GO" id="GO:0005840">
    <property type="term" value="C:ribosome"/>
    <property type="evidence" value="ECO:0007669"/>
    <property type="project" value="UniProtKB-KW"/>
</dbReference>
<keyword evidence="7" id="KW-1185">Reference proteome</keyword>
<dbReference type="PANTHER" id="PTHR12903">
    <property type="entry name" value="MITOCHONDRIAL RIBOSOMAL PROTEIN L24"/>
    <property type="match status" value="1"/>
</dbReference>
<dbReference type="GO" id="GO:0003735">
    <property type="term" value="F:structural constituent of ribosome"/>
    <property type="evidence" value="ECO:0007669"/>
    <property type="project" value="InterPro"/>
</dbReference>
<evidence type="ECO:0000256" key="4">
    <source>
        <dbReference type="RuleBase" id="RU003477"/>
    </source>
</evidence>
<dbReference type="SMART" id="SM00739">
    <property type="entry name" value="KOW"/>
    <property type="match status" value="1"/>
</dbReference>
<dbReference type="CDD" id="cd06089">
    <property type="entry name" value="KOW_RPL26"/>
    <property type="match status" value="1"/>
</dbReference>
<gene>
    <name evidence="6" type="ORF">CEUSTIGMA_g380.t1</name>
</gene>
<dbReference type="InterPro" id="IPR005824">
    <property type="entry name" value="KOW"/>
</dbReference>